<dbReference type="PANTHER" id="PTHR24320:SF283">
    <property type="entry name" value="RETINOL DEHYDROGENASE 11"/>
    <property type="match status" value="1"/>
</dbReference>
<dbReference type="GO" id="GO:0016491">
    <property type="term" value="F:oxidoreductase activity"/>
    <property type="evidence" value="ECO:0007669"/>
    <property type="project" value="UniProtKB-KW"/>
</dbReference>
<evidence type="ECO:0008006" key="5">
    <source>
        <dbReference type="Google" id="ProtNLM"/>
    </source>
</evidence>
<gene>
    <name evidence="3" type="ORF">B0H16DRAFT_1321418</name>
</gene>
<evidence type="ECO:0000256" key="1">
    <source>
        <dbReference type="ARBA" id="ARBA00006484"/>
    </source>
</evidence>
<organism evidence="3 4">
    <name type="scientific">Mycena metata</name>
    <dbReference type="NCBI Taxonomy" id="1033252"/>
    <lineage>
        <taxon>Eukaryota</taxon>
        <taxon>Fungi</taxon>
        <taxon>Dikarya</taxon>
        <taxon>Basidiomycota</taxon>
        <taxon>Agaricomycotina</taxon>
        <taxon>Agaricomycetes</taxon>
        <taxon>Agaricomycetidae</taxon>
        <taxon>Agaricales</taxon>
        <taxon>Marasmiineae</taxon>
        <taxon>Mycenaceae</taxon>
        <taxon>Mycena</taxon>
    </lineage>
</organism>
<comment type="caution">
    <text evidence="3">The sequence shown here is derived from an EMBL/GenBank/DDBJ whole genome shotgun (WGS) entry which is preliminary data.</text>
</comment>
<dbReference type="SUPFAM" id="SSF51735">
    <property type="entry name" value="NAD(P)-binding Rossmann-fold domains"/>
    <property type="match status" value="1"/>
</dbReference>
<dbReference type="Gene3D" id="3.40.50.720">
    <property type="entry name" value="NAD(P)-binding Rossmann-like Domain"/>
    <property type="match status" value="1"/>
</dbReference>
<dbReference type="PANTHER" id="PTHR24320">
    <property type="entry name" value="RETINOL DEHYDROGENASE"/>
    <property type="match status" value="1"/>
</dbReference>
<sequence length="281" mass="30864">VGFETARVVAKYAKLVIITGYNAERLKLSEQAIQEEIPHANIRRLILDQSSLASVRKAAEVVNTTPDPLHVLINNASAPIGAFKLTEDGLERQFATDHVGPFLLTKLLAPKLLAAQTPTYTPRVVFVSSTGHTPVDFDVLATPDPAKHDDYDVYSQAKSANILTALELSKRSKGTINAYGLHPGIYWVPTENRTKNTPGKQFPRVLPRTSNQFAYCAMQVVNPFLRTVTAAFDPRLSDKPGAFLEDCTVANNQAAPHAVDPANAERLWKVTEKIIGETFTF</sequence>
<reference evidence="3" key="1">
    <citation type="submission" date="2023-03" db="EMBL/GenBank/DDBJ databases">
        <title>Massive genome expansion in bonnet fungi (Mycena s.s.) driven by repeated elements and novel gene families across ecological guilds.</title>
        <authorList>
            <consortium name="Lawrence Berkeley National Laboratory"/>
            <person name="Harder C.B."/>
            <person name="Miyauchi S."/>
            <person name="Viragh M."/>
            <person name="Kuo A."/>
            <person name="Thoen E."/>
            <person name="Andreopoulos B."/>
            <person name="Lu D."/>
            <person name="Skrede I."/>
            <person name="Drula E."/>
            <person name="Henrissat B."/>
            <person name="Morin E."/>
            <person name="Kohler A."/>
            <person name="Barry K."/>
            <person name="LaButti K."/>
            <person name="Morin E."/>
            <person name="Salamov A."/>
            <person name="Lipzen A."/>
            <person name="Mereny Z."/>
            <person name="Hegedus B."/>
            <person name="Baldrian P."/>
            <person name="Stursova M."/>
            <person name="Weitz H."/>
            <person name="Taylor A."/>
            <person name="Grigoriev I.V."/>
            <person name="Nagy L.G."/>
            <person name="Martin F."/>
            <person name="Kauserud H."/>
        </authorList>
    </citation>
    <scope>NUCLEOTIDE SEQUENCE</scope>
    <source>
        <strain evidence="3">CBHHK182m</strain>
    </source>
</reference>
<protein>
    <recommendedName>
        <fullName evidence="5">NAD(P)-binding protein</fullName>
    </recommendedName>
</protein>
<accession>A0AAD7N571</accession>
<keyword evidence="4" id="KW-1185">Reference proteome</keyword>
<evidence type="ECO:0000313" key="3">
    <source>
        <dbReference type="EMBL" id="KAJ7745998.1"/>
    </source>
</evidence>
<dbReference type="InterPro" id="IPR036291">
    <property type="entry name" value="NAD(P)-bd_dom_sf"/>
</dbReference>
<dbReference type="Proteomes" id="UP001215598">
    <property type="component" value="Unassembled WGS sequence"/>
</dbReference>
<dbReference type="EMBL" id="JARKIB010000081">
    <property type="protein sequence ID" value="KAJ7745998.1"/>
    <property type="molecule type" value="Genomic_DNA"/>
</dbReference>
<name>A0AAD7N571_9AGAR</name>
<comment type="similarity">
    <text evidence="1">Belongs to the short-chain dehydrogenases/reductases (SDR) family.</text>
</comment>
<keyword evidence="2" id="KW-0560">Oxidoreductase</keyword>
<proteinExistence type="inferred from homology"/>
<dbReference type="AlphaFoldDB" id="A0AAD7N571"/>
<evidence type="ECO:0000313" key="4">
    <source>
        <dbReference type="Proteomes" id="UP001215598"/>
    </source>
</evidence>
<evidence type="ECO:0000256" key="2">
    <source>
        <dbReference type="ARBA" id="ARBA00023002"/>
    </source>
</evidence>
<feature type="non-terminal residue" evidence="3">
    <location>
        <position position="1"/>
    </location>
</feature>
<dbReference type="InterPro" id="IPR002347">
    <property type="entry name" value="SDR_fam"/>
</dbReference>
<dbReference type="Pfam" id="PF00106">
    <property type="entry name" value="adh_short"/>
    <property type="match status" value="1"/>
</dbReference>